<accession>A0A0E9S8H9</accession>
<proteinExistence type="predicted"/>
<reference evidence="1" key="1">
    <citation type="submission" date="2014-11" db="EMBL/GenBank/DDBJ databases">
        <authorList>
            <person name="Amaro Gonzalez C."/>
        </authorList>
    </citation>
    <scope>NUCLEOTIDE SEQUENCE</scope>
</reference>
<name>A0A0E9S8H9_ANGAN</name>
<dbReference type="EMBL" id="GBXM01071592">
    <property type="protein sequence ID" value="JAH36985.1"/>
    <property type="molecule type" value="Transcribed_RNA"/>
</dbReference>
<sequence>MQSTKHRVCNYVLWLAVFRNMSSAPNLIPLPLS</sequence>
<evidence type="ECO:0000313" key="1">
    <source>
        <dbReference type="EMBL" id="JAH36985.1"/>
    </source>
</evidence>
<protein>
    <submittedName>
        <fullName evidence="1">Uncharacterized protein</fullName>
    </submittedName>
</protein>
<reference evidence="1" key="2">
    <citation type="journal article" date="2015" name="Fish Shellfish Immunol.">
        <title>Early steps in the European eel (Anguilla anguilla)-Vibrio vulnificus interaction in the gills: Role of the RtxA13 toxin.</title>
        <authorList>
            <person name="Callol A."/>
            <person name="Pajuelo D."/>
            <person name="Ebbesson L."/>
            <person name="Teles M."/>
            <person name="MacKenzie S."/>
            <person name="Amaro C."/>
        </authorList>
    </citation>
    <scope>NUCLEOTIDE SEQUENCE</scope>
</reference>
<organism evidence="1">
    <name type="scientific">Anguilla anguilla</name>
    <name type="common">European freshwater eel</name>
    <name type="synonym">Muraena anguilla</name>
    <dbReference type="NCBI Taxonomy" id="7936"/>
    <lineage>
        <taxon>Eukaryota</taxon>
        <taxon>Metazoa</taxon>
        <taxon>Chordata</taxon>
        <taxon>Craniata</taxon>
        <taxon>Vertebrata</taxon>
        <taxon>Euteleostomi</taxon>
        <taxon>Actinopterygii</taxon>
        <taxon>Neopterygii</taxon>
        <taxon>Teleostei</taxon>
        <taxon>Anguilliformes</taxon>
        <taxon>Anguillidae</taxon>
        <taxon>Anguilla</taxon>
    </lineage>
</organism>
<dbReference type="AlphaFoldDB" id="A0A0E9S8H9"/>